<keyword evidence="2" id="KW-1015">Disulfide bond</keyword>
<evidence type="ECO:0008006" key="5">
    <source>
        <dbReference type="Google" id="ProtNLM"/>
    </source>
</evidence>
<sequence>MCVSVPVPHSLSLRTRAKIQCSFMWRSATRSPPGCDQFTNMDSIAEECNSLKKFYDDCFNKWFSEKFLKGEMDEACTPMFKAYQTCITKAIKDRKIDIGELQQDVLGTEKEKPPPPRRG</sequence>
<dbReference type="PROSITE" id="PS51808">
    <property type="entry name" value="CHCH"/>
    <property type="match status" value="1"/>
</dbReference>
<dbReference type="GO" id="GO:0005758">
    <property type="term" value="C:mitochondrial intermembrane space"/>
    <property type="evidence" value="ECO:0007669"/>
    <property type="project" value="TreeGrafter"/>
</dbReference>
<dbReference type="GO" id="GO:0005634">
    <property type="term" value="C:nucleus"/>
    <property type="evidence" value="ECO:0007669"/>
    <property type="project" value="TreeGrafter"/>
</dbReference>
<organism evidence="4">
    <name type="scientific">Octopus bimaculoides</name>
    <name type="common">California two-spotted octopus</name>
    <dbReference type="NCBI Taxonomy" id="37653"/>
    <lineage>
        <taxon>Eukaryota</taxon>
        <taxon>Metazoa</taxon>
        <taxon>Spiralia</taxon>
        <taxon>Lophotrochozoa</taxon>
        <taxon>Mollusca</taxon>
        <taxon>Cephalopoda</taxon>
        <taxon>Coleoidea</taxon>
        <taxon>Octopodiformes</taxon>
        <taxon>Octopoda</taxon>
        <taxon>Incirrata</taxon>
        <taxon>Octopodidae</taxon>
        <taxon>Octopus</taxon>
    </lineage>
</organism>
<dbReference type="GO" id="GO:0045332">
    <property type="term" value="P:phospholipid translocation"/>
    <property type="evidence" value="ECO:0007669"/>
    <property type="project" value="TreeGrafter"/>
</dbReference>
<comment type="similarity">
    <text evidence="1">Belongs to the TRIAP1/MDM35 family.</text>
</comment>
<name>A0A0L8HTE4_OCTBM</name>
<dbReference type="InterPro" id="IPR007918">
    <property type="entry name" value="MDM35_apoptosis"/>
</dbReference>
<comment type="catalytic activity">
    <reaction evidence="3">
        <text>a 1,2-diacyl-sn-glycero-3-phosphate(in) = a 1,2-diacyl-sn-glycero-3-phosphate(out)</text>
        <dbReference type="Rhea" id="RHEA:36435"/>
        <dbReference type="ChEBI" id="CHEBI:58608"/>
    </reaction>
</comment>
<dbReference type="STRING" id="37653.A0A0L8HTE4"/>
<protein>
    <recommendedName>
        <fullName evidence="5">TP53 regulated inhibitor of apoptosis 1</fullName>
    </recommendedName>
</protein>
<dbReference type="EMBL" id="KQ417319">
    <property type="protein sequence ID" value="KOF92486.1"/>
    <property type="molecule type" value="Genomic_DNA"/>
</dbReference>
<dbReference type="PANTHER" id="PTHR46403">
    <property type="entry name" value="TP53-REGULATED INHIBITOR OF APOPTOSIS 1"/>
    <property type="match status" value="1"/>
</dbReference>
<dbReference type="GO" id="GO:0005829">
    <property type="term" value="C:cytosol"/>
    <property type="evidence" value="ECO:0007669"/>
    <property type="project" value="TreeGrafter"/>
</dbReference>
<evidence type="ECO:0000256" key="1">
    <source>
        <dbReference type="ARBA" id="ARBA00006196"/>
    </source>
</evidence>
<dbReference type="AlphaFoldDB" id="A0A0L8HTE4"/>
<accession>A0A0L8HTE4</accession>
<reference evidence="4" key="1">
    <citation type="submission" date="2015-07" db="EMBL/GenBank/DDBJ databases">
        <title>MeaNS - Measles Nucleotide Surveillance Program.</title>
        <authorList>
            <person name="Tran T."/>
            <person name="Druce J."/>
        </authorList>
    </citation>
    <scope>NUCLEOTIDE SEQUENCE</scope>
    <source>
        <strain evidence="4">UCB-OBI-ISO-001</strain>
        <tissue evidence="4">Gonad</tissue>
    </source>
</reference>
<dbReference type="PANTHER" id="PTHR46403:SF1">
    <property type="entry name" value="TP53-REGULATED INHIBITOR OF APOPTOSIS 1"/>
    <property type="match status" value="1"/>
</dbReference>
<evidence type="ECO:0000256" key="3">
    <source>
        <dbReference type="ARBA" id="ARBA00023706"/>
    </source>
</evidence>
<gene>
    <name evidence="4" type="ORF">OCBIM_22006434mg</name>
</gene>
<proteinExistence type="inferred from homology"/>
<dbReference type="Pfam" id="PF05254">
    <property type="entry name" value="UPF0203"/>
    <property type="match status" value="1"/>
</dbReference>
<dbReference type="GO" id="GO:1990050">
    <property type="term" value="F:phosphatidic acid transfer activity"/>
    <property type="evidence" value="ECO:0007669"/>
    <property type="project" value="TreeGrafter"/>
</dbReference>
<evidence type="ECO:0000313" key="4">
    <source>
        <dbReference type="EMBL" id="KOF92486.1"/>
    </source>
</evidence>
<evidence type="ECO:0000256" key="2">
    <source>
        <dbReference type="ARBA" id="ARBA00023157"/>
    </source>
</evidence>